<comment type="caution">
    <text evidence="2">The sequence shown here is derived from an EMBL/GenBank/DDBJ whole genome shotgun (WGS) entry which is preliminary data.</text>
</comment>
<name>A0A8J2BPE6_9BACT</name>
<reference evidence="2" key="1">
    <citation type="submission" date="2021-02" db="EMBL/GenBank/DDBJ databases">
        <authorList>
            <person name="Cremers G."/>
            <person name="Picone N."/>
        </authorList>
    </citation>
    <scope>NUCLEOTIDE SEQUENCE</scope>
    <source>
        <strain evidence="2">PQ17</strain>
    </source>
</reference>
<dbReference type="EMBL" id="CAJNOB010000060">
    <property type="protein sequence ID" value="CAF0704291.1"/>
    <property type="molecule type" value="Genomic_DNA"/>
</dbReference>
<keyword evidence="3" id="KW-1185">Reference proteome</keyword>
<feature type="compositionally biased region" description="Polar residues" evidence="1">
    <location>
        <begin position="99"/>
        <end position="115"/>
    </location>
</feature>
<protein>
    <submittedName>
        <fullName evidence="2">Uncharacterized protein</fullName>
    </submittedName>
</protein>
<sequence length="115" mass="13043">MRPRLRVTPEQGALLDSYPALCGRVEGGFCGLRARVSLKLKRPFLPAVWPDRQRVSCLPDRKLDGKIALVGEKRLQLIEEAIERIWQREKVIRKPQQKMPGSNGLQQKSAGWPSS</sequence>
<dbReference type="RefSeq" id="WP_174583575.1">
    <property type="nucleotide sequence ID" value="NZ_CAJNOB010000060.1"/>
</dbReference>
<evidence type="ECO:0000313" key="2">
    <source>
        <dbReference type="EMBL" id="CAF0704291.1"/>
    </source>
</evidence>
<feature type="region of interest" description="Disordered" evidence="1">
    <location>
        <begin position="93"/>
        <end position="115"/>
    </location>
</feature>
<proteinExistence type="predicted"/>
<dbReference type="AlphaFoldDB" id="A0A8J2BPE6"/>
<dbReference type="Proteomes" id="UP000663859">
    <property type="component" value="Unassembled WGS sequence"/>
</dbReference>
<evidence type="ECO:0000256" key="1">
    <source>
        <dbReference type="SAM" id="MobiDB-lite"/>
    </source>
</evidence>
<evidence type="ECO:0000313" key="3">
    <source>
        <dbReference type="Proteomes" id="UP000663859"/>
    </source>
</evidence>
<gene>
    <name evidence="2" type="ORF">MPNT_630006</name>
</gene>
<organism evidence="2 3">
    <name type="scientific">Candidatus Methylacidithermus pantelleriae</name>
    <dbReference type="NCBI Taxonomy" id="2744239"/>
    <lineage>
        <taxon>Bacteria</taxon>
        <taxon>Pseudomonadati</taxon>
        <taxon>Verrucomicrobiota</taxon>
        <taxon>Methylacidiphilae</taxon>
        <taxon>Methylacidiphilales</taxon>
        <taxon>Methylacidiphilaceae</taxon>
        <taxon>Candidatus Methylacidithermus</taxon>
    </lineage>
</organism>
<accession>A0A8J2BPE6</accession>